<dbReference type="PANTHER" id="PTHR43977">
    <property type="entry name" value="STRUCTURAL MAINTENANCE OF CHROMOSOMES PROTEIN 3"/>
    <property type="match status" value="1"/>
</dbReference>
<dbReference type="SUPFAM" id="SSF52540">
    <property type="entry name" value="P-loop containing nucleoside triphosphate hydrolases"/>
    <property type="match status" value="1"/>
</dbReference>
<dbReference type="OrthoDB" id="552327at2759"/>
<feature type="domain" description="RecF/RecN/SMC N-terminal" evidence="2">
    <location>
        <begin position="4"/>
        <end position="116"/>
    </location>
</feature>
<dbReference type="Gene3D" id="3.40.50.300">
    <property type="entry name" value="P-loop containing nucleotide triphosphate hydrolases"/>
    <property type="match status" value="1"/>
</dbReference>
<evidence type="ECO:0000313" key="4">
    <source>
        <dbReference type="Proteomes" id="UP000008312"/>
    </source>
</evidence>
<feature type="coiled-coil region" evidence="1">
    <location>
        <begin position="215"/>
        <end position="290"/>
    </location>
</feature>
<dbReference type="InterPro" id="IPR003395">
    <property type="entry name" value="RecF/RecN/SMC_N"/>
</dbReference>
<dbReference type="EMBL" id="FN668638">
    <property type="protein sequence ID" value="CBK20109.2"/>
    <property type="molecule type" value="Genomic_DNA"/>
</dbReference>
<gene>
    <name evidence="3" type="ORF">GSBLH_T00006074001</name>
</gene>
<dbReference type="Proteomes" id="UP000008312">
    <property type="component" value="Unassembled WGS sequence"/>
</dbReference>
<dbReference type="AlphaFoldDB" id="D8LWC0"/>
<organism evidence="3">
    <name type="scientific">Blastocystis hominis</name>
    <dbReference type="NCBI Taxonomy" id="12968"/>
    <lineage>
        <taxon>Eukaryota</taxon>
        <taxon>Sar</taxon>
        <taxon>Stramenopiles</taxon>
        <taxon>Bigyra</taxon>
        <taxon>Opalozoa</taxon>
        <taxon>Opalinata</taxon>
        <taxon>Blastocystidae</taxon>
        <taxon>Blastocystis</taxon>
    </lineage>
</organism>
<keyword evidence="4" id="KW-1185">Reference proteome</keyword>
<reference evidence="3" key="1">
    <citation type="submission" date="2010-02" db="EMBL/GenBank/DDBJ databases">
        <title>Sequencing and annotation of the Blastocystis hominis genome.</title>
        <authorList>
            <person name="Wincker P."/>
        </authorList>
    </citation>
    <scope>NUCLEOTIDE SEQUENCE</scope>
    <source>
        <strain evidence="3">Singapore isolate B</strain>
    </source>
</reference>
<name>D8LWC0_BLAHO</name>
<protein>
    <recommendedName>
        <fullName evidence="2">RecF/RecN/SMC N-terminal domain-containing protein</fullName>
    </recommendedName>
</protein>
<dbReference type="InterPro" id="IPR027417">
    <property type="entry name" value="P-loop_NTPase"/>
</dbReference>
<dbReference type="GeneID" id="24922199"/>
<dbReference type="RefSeq" id="XP_012894157.1">
    <property type="nucleotide sequence ID" value="XM_013038703.1"/>
</dbReference>
<proteinExistence type="predicted"/>
<evidence type="ECO:0000259" key="2">
    <source>
        <dbReference type="Pfam" id="PF02463"/>
    </source>
</evidence>
<sequence>MSILEQVSVFHFKSYDNEQKYRFSEKLNCIVGRNGSGKSALIDAICCALGFDLKRLRVSKYSELITHQKEKCHVELQFGGKKNVTLKFSADTQGTVCFRYNGKQLSRERLRQTIGEQLGLTDPIFVIQQNRIQSYYDNLVDFLHETNGSGKYLEFLQSYEKDKLTLQSQLQRIQHLVCQKQLSNERFQSHLRWEALNREIMRMQGTLKDKQSILTDQLHQELSDLRTEYQEISKTLQQEEELQSYQRAFRKHQQKMSEIGSSLTHLLEISKKIRMEKEELQRAIDSLVIQEDPLPPLYQRQRQLQKRKEELEQEVIPSFSYHGLVIEQFHWKPDIDEFVPCLIQLLKPFLTIHLCDTYETSKELLMKHKPIRIWVMERLTQMRLPPTTIQEGNITLIHPSTLLADDTTPINLINAKEIPKS</sequence>
<accession>D8LWC0</accession>
<evidence type="ECO:0000256" key="1">
    <source>
        <dbReference type="SAM" id="Coils"/>
    </source>
</evidence>
<dbReference type="InParanoid" id="D8LWC0"/>
<evidence type="ECO:0000313" key="3">
    <source>
        <dbReference type="EMBL" id="CBK20109.2"/>
    </source>
</evidence>
<keyword evidence="1" id="KW-0175">Coiled coil</keyword>
<dbReference type="Pfam" id="PF02463">
    <property type="entry name" value="SMC_N"/>
    <property type="match status" value="1"/>
</dbReference>